<evidence type="ECO:0008006" key="3">
    <source>
        <dbReference type="Google" id="ProtNLM"/>
    </source>
</evidence>
<keyword evidence="2" id="KW-1185">Reference proteome</keyword>
<accession>A0AAV0TCL7</accession>
<protein>
    <recommendedName>
        <fullName evidence="3">RxLR effector candidate protein</fullName>
    </recommendedName>
</protein>
<gene>
    <name evidence="1" type="ORF">HBR001_LOCUS2006</name>
</gene>
<sequence>MLRALVVRYKDVAGLVLNECREKLVHPDLVFLMLPFSEEIHVRGLQNYARFREISDDLERYLDYVKYFINRQMNRAGQTPRGQPHMRGNYWYEHFVVQIMLEAARPQEFVAYLEYLRIQNRLRDFVTRADRVLLAMHPEKTEDLLLRSWAVDDLDLKGAIGFMPWGDFHAPDARVAMDKEIVVDIRKRFRQVLKYVRLYREVQPLGRLDDKEVADALKYWSTSEELLAYRELLEGHLDEYGSFEKLVKVVGTFYPFTKKEIAKSKRIVADILRVPNRTNLLRLDNNLLAPY</sequence>
<comment type="caution">
    <text evidence="1">The sequence shown here is derived from an EMBL/GenBank/DDBJ whole genome shotgun (WGS) entry which is preliminary data.</text>
</comment>
<proteinExistence type="predicted"/>
<dbReference type="EMBL" id="CANTFL010000204">
    <property type="protein sequence ID" value="CAI5718442.1"/>
    <property type="molecule type" value="Genomic_DNA"/>
</dbReference>
<dbReference type="Proteomes" id="UP001162031">
    <property type="component" value="Unassembled WGS sequence"/>
</dbReference>
<evidence type="ECO:0000313" key="1">
    <source>
        <dbReference type="EMBL" id="CAI5718442.1"/>
    </source>
</evidence>
<organism evidence="1 2">
    <name type="scientific">Hyaloperonospora brassicae</name>
    <name type="common">Brassica downy mildew</name>
    <name type="synonym">Peronospora brassicae</name>
    <dbReference type="NCBI Taxonomy" id="162125"/>
    <lineage>
        <taxon>Eukaryota</taxon>
        <taxon>Sar</taxon>
        <taxon>Stramenopiles</taxon>
        <taxon>Oomycota</taxon>
        <taxon>Peronosporomycetes</taxon>
        <taxon>Peronosporales</taxon>
        <taxon>Peronosporaceae</taxon>
        <taxon>Hyaloperonospora</taxon>
    </lineage>
</organism>
<name>A0AAV0TCL7_HYABA</name>
<evidence type="ECO:0000313" key="2">
    <source>
        <dbReference type="Proteomes" id="UP001162031"/>
    </source>
</evidence>
<reference evidence="1" key="1">
    <citation type="submission" date="2022-12" db="EMBL/GenBank/DDBJ databases">
        <authorList>
            <person name="Webb A."/>
        </authorList>
    </citation>
    <scope>NUCLEOTIDE SEQUENCE</scope>
    <source>
        <strain evidence="1">Hp1</strain>
    </source>
</reference>
<dbReference type="AlphaFoldDB" id="A0AAV0TCL7"/>